<dbReference type="Gene3D" id="3.40.50.150">
    <property type="entry name" value="Vaccinia Virus protein VP39"/>
    <property type="match status" value="1"/>
</dbReference>
<reference evidence="5" key="1">
    <citation type="submission" date="2018-05" db="EMBL/GenBank/DDBJ databases">
        <authorList>
            <person name="Du Z."/>
            <person name="Wang X."/>
        </authorList>
    </citation>
    <scope>NUCLEOTIDE SEQUENCE [LARGE SCALE GENOMIC DNA]</scope>
    <source>
        <strain evidence="5">CQN31</strain>
    </source>
</reference>
<evidence type="ECO:0000313" key="5">
    <source>
        <dbReference type="Proteomes" id="UP000245765"/>
    </source>
</evidence>
<dbReference type="AlphaFoldDB" id="A0A317FE14"/>
<dbReference type="PANTHER" id="PTHR43861:SF1">
    <property type="entry name" value="TRANS-ACONITATE 2-METHYLTRANSFERASE"/>
    <property type="match status" value="1"/>
</dbReference>
<evidence type="ECO:0000256" key="1">
    <source>
        <dbReference type="ARBA" id="ARBA00022603"/>
    </source>
</evidence>
<keyword evidence="1 4" id="KW-0489">Methyltransferase</keyword>
<gene>
    <name evidence="4" type="ORF">DFH01_19785</name>
</gene>
<protein>
    <submittedName>
        <fullName evidence="4">Methyltransferase type 12</fullName>
    </submittedName>
</protein>
<proteinExistence type="predicted"/>
<dbReference type="GO" id="GO:0032259">
    <property type="term" value="P:methylation"/>
    <property type="evidence" value="ECO:0007669"/>
    <property type="project" value="UniProtKB-KW"/>
</dbReference>
<evidence type="ECO:0000256" key="2">
    <source>
        <dbReference type="ARBA" id="ARBA00022679"/>
    </source>
</evidence>
<keyword evidence="5" id="KW-1185">Reference proteome</keyword>
<organism evidence="4 5">
    <name type="scientific">Falsiroseomonas bella</name>
    <dbReference type="NCBI Taxonomy" id="2184016"/>
    <lineage>
        <taxon>Bacteria</taxon>
        <taxon>Pseudomonadati</taxon>
        <taxon>Pseudomonadota</taxon>
        <taxon>Alphaproteobacteria</taxon>
        <taxon>Acetobacterales</taxon>
        <taxon>Roseomonadaceae</taxon>
        <taxon>Falsiroseomonas</taxon>
    </lineage>
</organism>
<dbReference type="InterPro" id="IPR041698">
    <property type="entry name" value="Methyltransf_25"/>
</dbReference>
<accession>A0A317FE14</accession>
<dbReference type="InterPro" id="IPR029063">
    <property type="entry name" value="SAM-dependent_MTases_sf"/>
</dbReference>
<comment type="caution">
    <text evidence="4">The sequence shown here is derived from an EMBL/GenBank/DDBJ whole genome shotgun (WGS) entry which is preliminary data.</text>
</comment>
<dbReference type="PANTHER" id="PTHR43861">
    <property type="entry name" value="TRANS-ACONITATE 2-METHYLTRANSFERASE-RELATED"/>
    <property type="match status" value="1"/>
</dbReference>
<evidence type="ECO:0000259" key="3">
    <source>
        <dbReference type="Pfam" id="PF13649"/>
    </source>
</evidence>
<name>A0A317FE14_9PROT</name>
<dbReference type="GO" id="GO:0008168">
    <property type="term" value="F:methyltransferase activity"/>
    <property type="evidence" value="ECO:0007669"/>
    <property type="project" value="UniProtKB-KW"/>
</dbReference>
<dbReference type="OrthoDB" id="7628122at2"/>
<dbReference type="SUPFAM" id="SSF53335">
    <property type="entry name" value="S-adenosyl-L-methionine-dependent methyltransferases"/>
    <property type="match status" value="1"/>
</dbReference>
<keyword evidence="2 4" id="KW-0808">Transferase</keyword>
<dbReference type="RefSeq" id="WP_109872184.1">
    <property type="nucleotide sequence ID" value="NZ_QGNA01000004.1"/>
</dbReference>
<dbReference type="Proteomes" id="UP000245765">
    <property type="component" value="Unassembled WGS sequence"/>
</dbReference>
<feature type="domain" description="Methyltransferase" evidence="3">
    <location>
        <begin position="161"/>
        <end position="254"/>
    </location>
</feature>
<dbReference type="CDD" id="cd02440">
    <property type="entry name" value="AdoMet_MTases"/>
    <property type="match status" value="1"/>
</dbReference>
<dbReference type="Pfam" id="PF13649">
    <property type="entry name" value="Methyltransf_25"/>
    <property type="match status" value="1"/>
</dbReference>
<sequence length="332" mass="36680">MSDRPRRPRWLDRKPEPQNVIAAYRWLLGRDVESPQTAERMAAASLTIAELRQRVMDSAECRAQFDPMRWRPMPLDIPPLEIESAAEPAQLAALLDRIGRAWSTLGETEPHWSVLTDDRFRGERLADNLASFMASGEGSAKGVAAMLARHGVTPGSHPRLVEFGCGVGRVTLPLAQRFAQVTGCDVSPGHLAAAKDAAARAGVEGIAWWQVRTEALLPPGPWDIWYSHLVLQHNPPPLVRHILRQAFAGLAPGGVALFQVPTYIRGYRFVLAEYLARPAEGGMEMHALPQPEIFALAAEAGLQVLEVRDDSHLTTREAGRFLSHSYLFRRSG</sequence>
<dbReference type="EMBL" id="QGNA01000004">
    <property type="protein sequence ID" value="PWS35818.1"/>
    <property type="molecule type" value="Genomic_DNA"/>
</dbReference>
<evidence type="ECO:0000313" key="4">
    <source>
        <dbReference type="EMBL" id="PWS35818.1"/>
    </source>
</evidence>